<name>A0A137NWG5_CONC2</name>
<evidence type="ECO:0000313" key="1">
    <source>
        <dbReference type="EMBL" id="KXN67028.1"/>
    </source>
</evidence>
<dbReference type="OrthoDB" id="3019007at2759"/>
<dbReference type="EMBL" id="KQ964667">
    <property type="protein sequence ID" value="KXN67028.1"/>
    <property type="molecule type" value="Genomic_DNA"/>
</dbReference>
<keyword evidence="2" id="KW-1185">Reference proteome</keyword>
<dbReference type="AlphaFoldDB" id="A0A137NWG5"/>
<reference evidence="1 2" key="1">
    <citation type="journal article" date="2015" name="Genome Biol. Evol.">
        <title>Phylogenomic analyses indicate that early fungi evolved digesting cell walls of algal ancestors of land plants.</title>
        <authorList>
            <person name="Chang Y."/>
            <person name="Wang S."/>
            <person name="Sekimoto S."/>
            <person name="Aerts A.L."/>
            <person name="Choi C."/>
            <person name="Clum A."/>
            <person name="LaButti K.M."/>
            <person name="Lindquist E.A."/>
            <person name="Yee Ngan C."/>
            <person name="Ohm R.A."/>
            <person name="Salamov A.A."/>
            <person name="Grigoriev I.V."/>
            <person name="Spatafora J.W."/>
            <person name="Berbee M.L."/>
        </authorList>
    </citation>
    <scope>NUCLEOTIDE SEQUENCE [LARGE SCALE GENOMIC DNA]</scope>
    <source>
        <strain evidence="1 2">NRRL 28638</strain>
    </source>
</reference>
<evidence type="ECO:0000313" key="2">
    <source>
        <dbReference type="Proteomes" id="UP000070444"/>
    </source>
</evidence>
<gene>
    <name evidence="1" type="ORF">CONCODRAFT_10983</name>
</gene>
<dbReference type="Proteomes" id="UP000070444">
    <property type="component" value="Unassembled WGS sequence"/>
</dbReference>
<sequence>MLFITADGHQPCLPVCRLEKPECPPGQEPIGGPGCWGCCQPIWKLCLSICHLEKPECPPGEVQTGGPGCWSCCHLV</sequence>
<protein>
    <submittedName>
        <fullName evidence="1">Uncharacterized protein</fullName>
    </submittedName>
</protein>
<organism evidence="1 2">
    <name type="scientific">Conidiobolus coronatus (strain ATCC 28846 / CBS 209.66 / NRRL 28638)</name>
    <name type="common">Delacroixia coronata</name>
    <dbReference type="NCBI Taxonomy" id="796925"/>
    <lineage>
        <taxon>Eukaryota</taxon>
        <taxon>Fungi</taxon>
        <taxon>Fungi incertae sedis</taxon>
        <taxon>Zoopagomycota</taxon>
        <taxon>Entomophthoromycotina</taxon>
        <taxon>Entomophthoromycetes</taxon>
        <taxon>Entomophthorales</taxon>
        <taxon>Ancylistaceae</taxon>
        <taxon>Conidiobolus</taxon>
    </lineage>
</organism>
<proteinExistence type="predicted"/>
<accession>A0A137NWG5</accession>